<dbReference type="RefSeq" id="WP_219802573.1">
    <property type="nucleotide sequence ID" value="NZ_CP080096.1"/>
</dbReference>
<keyword evidence="2" id="KW-1185">Reference proteome</keyword>
<protein>
    <recommendedName>
        <fullName evidence="3">YD repeat-containing protein</fullName>
    </recommendedName>
</protein>
<accession>A0ABX8UVN4</accession>
<reference evidence="1 2" key="1">
    <citation type="submission" date="2021-07" db="EMBL/GenBank/DDBJ databases">
        <title>Paraburkholderia edwinii protects Aspergillus sp. from phenazines by acting as a toxin sponge.</title>
        <authorList>
            <person name="Dahlstrom K.M."/>
            <person name="Newman D.K."/>
        </authorList>
    </citation>
    <scope>NUCLEOTIDE SEQUENCE [LARGE SCALE GENOMIC DNA]</scope>
    <source>
        <strain evidence="1 2">Pe01</strain>
    </source>
</reference>
<name>A0ABX8UVN4_9BURK</name>
<evidence type="ECO:0000313" key="1">
    <source>
        <dbReference type="EMBL" id="QYD73037.1"/>
    </source>
</evidence>
<dbReference type="Proteomes" id="UP000826462">
    <property type="component" value="Chromosome 2"/>
</dbReference>
<gene>
    <name evidence="1" type="ORF">KZJ38_25525</name>
</gene>
<evidence type="ECO:0000313" key="2">
    <source>
        <dbReference type="Proteomes" id="UP000826462"/>
    </source>
</evidence>
<sequence>MPIIEHSCEYSRCVIPFILERKMNEPTTNVLQSLATASTKPEQIINNADGTSTVLLPQGTAAESDPVIREFSGSNGTGTLLEQVVNFKGGGSNVYIADPTLLAQIGQIGTLFGVGPVGDDIASIDLKTTGANGQGTLTSGTATTKDGDTYQFETTGLPAGEVLSVKDFTGPGVSGRVEETINVFGDGRIQFNMINGSGSPDGVIATQENFNELGQLGSVRTQLANGNVLVDTLNYDASGKEISQTVRTFNAQNQVVSTVTSAPSGPTPPMIGGQAVVQSIVMALSSLNIPVPGSAVAAAPIPPQKVTLAASAH</sequence>
<proteinExistence type="predicted"/>
<evidence type="ECO:0008006" key="3">
    <source>
        <dbReference type="Google" id="ProtNLM"/>
    </source>
</evidence>
<organism evidence="1 2">
    <name type="scientific">Paraburkholderia edwinii</name>
    <dbReference type="NCBI Taxonomy" id="2861782"/>
    <lineage>
        <taxon>Bacteria</taxon>
        <taxon>Pseudomonadati</taxon>
        <taxon>Pseudomonadota</taxon>
        <taxon>Betaproteobacteria</taxon>
        <taxon>Burkholderiales</taxon>
        <taxon>Burkholderiaceae</taxon>
        <taxon>Paraburkholderia</taxon>
    </lineage>
</organism>
<dbReference type="EMBL" id="CP080096">
    <property type="protein sequence ID" value="QYD73037.1"/>
    <property type="molecule type" value="Genomic_DNA"/>
</dbReference>